<evidence type="ECO:0000256" key="7">
    <source>
        <dbReference type="SAM" id="Phobius"/>
    </source>
</evidence>
<dbReference type="Proteomes" id="UP000319716">
    <property type="component" value="Unassembled WGS sequence"/>
</dbReference>
<reference evidence="10 11" key="1">
    <citation type="submission" date="2017-11" db="EMBL/GenBank/DDBJ databases">
        <title>Draft Genome Sequence of Sporolactobacillus inulinus NBRC 111894 Isolated from Koso, a Japanese Sugar-Vegetable Fermented Beverage.</title>
        <authorList>
            <person name="Chiou T.Y."/>
            <person name="Oshima K."/>
            <person name="Suda W."/>
            <person name="Hattori M."/>
            <person name="Takahashi T."/>
        </authorList>
    </citation>
    <scope>NUCLEOTIDE SEQUENCE [LARGE SCALE GENOMIC DNA]</scope>
    <source>
        <strain evidence="10 11">NBRC111894</strain>
    </source>
</reference>
<comment type="similarity">
    <text evidence="2">Belongs to the UPF0702 family.</text>
</comment>
<sequence>MFSYMDVAIKLVIGLICLVIFINMSGKGNLAPLSAADQIQNYVLGGIIGGVIYNPDITIMQFLIVLLIWSGLIITMRILKTKNSEVRKWIDGDPIVIVNKGRMIPKNFKKANLSVTDFATMLRMQDIYTIKDVSRAQVEQNGHLTVLKKDNERLGFILVAEGSIDYDMLDLMDKDEQWLVDVFRNMGIESKEDVFCAEYYKGSITVYTDDMEKQTSPVAVMRKTLFEADEPCFTTMQSLCDGWER</sequence>
<feature type="transmembrane region" description="Helical" evidence="7">
    <location>
        <begin position="59"/>
        <end position="79"/>
    </location>
</feature>
<evidence type="ECO:0000256" key="4">
    <source>
        <dbReference type="ARBA" id="ARBA00022692"/>
    </source>
</evidence>
<dbReference type="Pfam" id="PF20730">
    <property type="entry name" value="YetF_N"/>
    <property type="match status" value="1"/>
</dbReference>
<dbReference type="InterPro" id="IPR007353">
    <property type="entry name" value="DUF421"/>
</dbReference>
<evidence type="ECO:0000256" key="3">
    <source>
        <dbReference type="ARBA" id="ARBA00022475"/>
    </source>
</evidence>
<evidence type="ECO:0000313" key="10">
    <source>
        <dbReference type="EMBL" id="GAY77134.1"/>
    </source>
</evidence>
<feature type="domain" description="YetF C-terminal" evidence="8">
    <location>
        <begin position="82"/>
        <end position="199"/>
    </location>
</feature>
<evidence type="ECO:0000256" key="6">
    <source>
        <dbReference type="ARBA" id="ARBA00023136"/>
    </source>
</evidence>
<keyword evidence="5 7" id="KW-1133">Transmembrane helix</keyword>
<evidence type="ECO:0000256" key="2">
    <source>
        <dbReference type="ARBA" id="ARBA00006448"/>
    </source>
</evidence>
<gene>
    <name evidence="10" type="ORF">NBRC111894_2688</name>
</gene>
<keyword evidence="3" id="KW-1003">Cell membrane</keyword>
<comment type="subcellular location">
    <subcellularLocation>
        <location evidence="1">Cell membrane</location>
        <topology evidence="1">Multi-pass membrane protein</topology>
    </subcellularLocation>
</comment>
<dbReference type="RefSeq" id="WP_262392904.1">
    <property type="nucleotide sequence ID" value="NZ_BEXB01000021.1"/>
</dbReference>
<evidence type="ECO:0000256" key="5">
    <source>
        <dbReference type="ARBA" id="ARBA00022989"/>
    </source>
</evidence>
<name>A0A4Y1ZDV5_9BACL</name>
<dbReference type="AlphaFoldDB" id="A0A4Y1ZDV5"/>
<protein>
    <submittedName>
        <fullName evidence="10">Probable membrane protein yetF</fullName>
    </submittedName>
</protein>
<evidence type="ECO:0000256" key="1">
    <source>
        <dbReference type="ARBA" id="ARBA00004651"/>
    </source>
</evidence>
<evidence type="ECO:0000259" key="9">
    <source>
        <dbReference type="Pfam" id="PF20730"/>
    </source>
</evidence>
<dbReference type="InterPro" id="IPR048454">
    <property type="entry name" value="YetF_N"/>
</dbReference>
<accession>A0A4Y1ZDV5</accession>
<keyword evidence="4 7" id="KW-0812">Transmembrane</keyword>
<dbReference type="InterPro" id="IPR023090">
    <property type="entry name" value="UPF0702_alpha/beta_dom_sf"/>
</dbReference>
<comment type="caution">
    <text evidence="10">The sequence shown here is derived from an EMBL/GenBank/DDBJ whole genome shotgun (WGS) entry which is preliminary data.</text>
</comment>
<organism evidence="10 11">
    <name type="scientific">Sporolactobacillus inulinus</name>
    <dbReference type="NCBI Taxonomy" id="2078"/>
    <lineage>
        <taxon>Bacteria</taxon>
        <taxon>Bacillati</taxon>
        <taxon>Bacillota</taxon>
        <taxon>Bacilli</taxon>
        <taxon>Bacillales</taxon>
        <taxon>Sporolactobacillaceae</taxon>
        <taxon>Sporolactobacillus</taxon>
    </lineage>
</organism>
<dbReference type="Pfam" id="PF04239">
    <property type="entry name" value="DUF421"/>
    <property type="match status" value="1"/>
</dbReference>
<keyword evidence="6 7" id="KW-0472">Membrane</keyword>
<evidence type="ECO:0000259" key="8">
    <source>
        <dbReference type="Pfam" id="PF04239"/>
    </source>
</evidence>
<dbReference type="EMBL" id="BEXB01000021">
    <property type="protein sequence ID" value="GAY77134.1"/>
    <property type="molecule type" value="Genomic_DNA"/>
</dbReference>
<feature type="domain" description="YetF-like N-terminal transmembrane" evidence="9">
    <location>
        <begin position="4"/>
        <end position="78"/>
    </location>
</feature>
<proteinExistence type="inferred from homology"/>
<evidence type="ECO:0000313" key="11">
    <source>
        <dbReference type="Proteomes" id="UP000319716"/>
    </source>
</evidence>
<dbReference type="GO" id="GO:0005886">
    <property type="term" value="C:plasma membrane"/>
    <property type="evidence" value="ECO:0007669"/>
    <property type="project" value="UniProtKB-SubCell"/>
</dbReference>
<dbReference type="PANTHER" id="PTHR34582:SF6">
    <property type="entry name" value="UPF0702 TRANSMEMBRANE PROTEIN YCAP"/>
    <property type="match status" value="1"/>
</dbReference>
<dbReference type="PANTHER" id="PTHR34582">
    <property type="entry name" value="UPF0702 TRANSMEMBRANE PROTEIN YCAP"/>
    <property type="match status" value="1"/>
</dbReference>
<dbReference type="Gene3D" id="3.30.240.20">
    <property type="entry name" value="bsu07140 like domains"/>
    <property type="match status" value="2"/>
</dbReference>